<evidence type="ECO:0000256" key="2">
    <source>
        <dbReference type="SAM" id="Phobius"/>
    </source>
</evidence>
<feature type="region of interest" description="Disordered" evidence="1">
    <location>
        <begin position="40"/>
        <end position="108"/>
    </location>
</feature>
<feature type="compositionally biased region" description="Polar residues" evidence="1">
    <location>
        <begin position="70"/>
        <end position="85"/>
    </location>
</feature>
<dbReference type="RefSeq" id="WP_119148245.1">
    <property type="nucleotide sequence ID" value="NZ_JBHSOV010000042.1"/>
</dbReference>
<dbReference type="AlphaFoldDB" id="A0A398CP89"/>
<feature type="compositionally biased region" description="Low complexity" evidence="1">
    <location>
        <begin position="94"/>
        <end position="107"/>
    </location>
</feature>
<name>A0A398CP89_9BACL</name>
<feature type="transmembrane region" description="Helical" evidence="2">
    <location>
        <begin position="12"/>
        <end position="31"/>
    </location>
</feature>
<keyword evidence="2" id="KW-0472">Membrane</keyword>
<sequence length="166" mass="18073">MDEVIEKLFSFLLGHIYIVVVVIGFIYSIFFRKSPIEKKPPNRMPDFGGGGSMLPQRPKRQTSPAGMPSAESSRPFSQQTASSDVRSLAERSEQSQASSAAFGSNSNDGESRYVALSAAGTPAVKAAVPIESSSEVPSVLTRTDMRRAIVWAEIIGPPRARKPFRR</sequence>
<accession>A0A398CP89</accession>
<dbReference type="OrthoDB" id="1798639at2"/>
<organism evidence="3 4">
    <name type="scientific">Cohnella faecalis</name>
    <dbReference type="NCBI Taxonomy" id="2315694"/>
    <lineage>
        <taxon>Bacteria</taxon>
        <taxon>Bacillati</taxon>
        <taxon>Bacillota</taxon>
        <taxon>Bacilli</taxon>
        <taxon>Bacillales</taxon>
        <taxon>Paenibacillaceae</taxon>
        <taxon>Cohnella</taxon>
    </lineage>
</organism>
<dbReference type="Proteomes" id="UP000266340">
    <property type="component" value="Unassembled WGS sequence"/>
</dbReference>
<gene>
    <name evidence="3" type="ORF">D3H35_06165</name>
</gene>
<comment type="caution">
    <text evidence="3">The sequence shown here is derived from an EMBL/GenBank/DDBJ whole genome shotgun (WGS) entry which is preliminary data.</text>
</comment>
<proteinExistence type="predicted"/>
<evidence type="ECO:0000256" key="1">
    <source>
        <dbReference type="SAM" id="MobiDB-lite"/>
    </source>
</evidence>
<protein>
    <submittedName>
        <fullName evidence="3">Uncharacterized protein</fullName>
    </submittedName>
</protein>
<evidence type="ECO:0000313" key="4">
    <source>
        <dbReference type="Proteomes" id="UP000266340"/>
    </source>
</evidence>
<keyword evidence="2" id="KW-0812">Transmembrane</keyword>
<dbReference type="EMBL" id="QXJM01000027">
    <property type="protein sequence ID" value="RIE04202.1"/>
    <property type="molecule type" value="Genomic_DNA"/>
</dbReference>
<keyword evidence="4" id="KW-1185">Reference proteome</keyword>
<evidence type="ECO:0000313" key="3">
    <source>
        <dbReference type="EMBL" id="RIE04202.1"/>
    </source>
</evidence>
<keyword evidence="2" id="KW-1133">Transmembrane helix</keyword>
<reference evidence="3 4" key="1">
    <citation type="submission" date="2018-09" db="EMBL/GenBank/DDBJ databases">
        <title>Cohnella cavernae sp. nov., isolated from a karst cave.</title>
        <authorList>
            <person name="Zhu H."/>
        </authorList>
    </citation>
    <scope>NUCLEOTIDE SEQUENCE [LARGE SCALE GENOMIC DNA]</scope>
    <source>
        <strain evidence="3 4">K2E09-144</strain>
    </source>
</reference>